<protein>
    <submittedName>
        <fullName evidence="1">Winged helix-turn-helix domain-containing protein</fullName>
    </submittedName>
</protein>
<dbReference type="SUPFAM" id="SSF46785">
    <property type="entry name" value="Winged helix' DNA-binding domain"/>
    <property type="match status" value="1"/>
</dbReference>
<comment type="caution">
    <text evidence="1">The sequence shown here is derived from an EMBL/GenBank/DDBJ whole genome shotgun (WGS) entry which is preliminary data.</text>
</comment>
<dbReference type="Gene3D" id="1.10.10.10">
    <property type="entry name" value="Winged helix-like DNA-binding domain superfamily/Winged helix DNA-binding domain"/>
    <property type="match status" value="2"/>
</dbReference>
<dbReference type="Pfam" id="PF13412">
    <property type="entry name" value="HTH_24"/>
    <property type="match status" value="1"/>
</dbReference>
<sequence length="219" mass="25166">MYDKPLTVPTDLEILELLSTGDRQTPANVAAHLDHDSRYMSERLRNLEERGYIRDAPPADRSGMYELTKLGVIAAFHIHTYVRDYHNTFHARTEVILENQPEDTFYPDLFAIDDADRTALHELNNVEGLTVPSELHIEIVHDAGYAPQTANEALYSLFYHGLAERVDNMDVYRITERGEKAIDLLFEDVTDPVELTDQLRETYTDDEMERVNLLVDEIG</sequence>
<dbReference type="AlphaFoldDB" id="A0A9R1D7G4"/>
<dbReference type="RefSeq" id="WP_256030876.1">
    <property type="nucleotide sequence ID" value="NZ_JAHLKM010000036.1"/>
</dbReference>
<dbReference type="InterPro" id="IPR036388">
    <property type="entry name" value="WH-like_DNA-bd_sf"/>
</dbReference>
<keyword evidence="2" id="KW-1185">Reference proteome</keyword>
<evidence type="ECO:0000313" key="1">
    <source>
        <dbReference type="EMBL" id="MCQ4334777.1"/>
    </source>
</evidence>
<organism evidence="1 2">
    <name type="scientific">Natronomonas aquatica</name>
    <dbReference type="NCBI Taxonomy" id="2841590"/>
    <lineage>
        <taxon>Archaea</taxon>
        <taxon>Methanobacteriati</taxon>
        <taxon>Methanobacteriota</taxon>
        <taxon>Stenosarchaea group</taxon>
        <taxon>Halobacteria</taxon>
        <taxon>Halobacteriales</taxon>
        <taxon>Natronomonadaceae</taxon>
        <taxon>Natronomonas</taxon>
    </lineage>
</organism>
<name>A0A9R1D7G4_9EURY</name>
<evidence type="ECO:0000313" key="2">
    <source>
        <dbReference type="Proteomes" id="UP001139494"/>
    </source>
</evidence>
<dbReference type="InterPro" id="IPR036390">
    <property type="entry name" value="WH_DNA-bd_sf"/>
</dbReference>
<dbReference type="EMBL" id="JAHLKM010000036">
    <property type="protein sequence ID" value="MCQ4334777.1"/>
    <property type="molecule type" value="Genomic_DNA"/>
</dbReference>
<dbReference type="Proteomes" id="UP001139494">
    <property type="component" value="Unassembled WGS sequence"/>
</dbReference>
<reference evidence="1" key="1">
    <citation type="journal article" date="2023" name="Front. Microbiol.">
        <title>Genomic-based phylogenetic and metabolic analyses of the genus Natronomonas, and description of Natronomonas aquatica sp. nov.</title>
        <authorList>
            <person name="Garcia-Roldan A."/>
            <person name="Duran-Viseras A."/>
            <person name="de la Haba R.R."/>
            <person name="Corral P."/>
            <person name="Sanchez-Porro C."/>
            <person name="Ventosa A."/>
        </authorList>
    </citation>
    <scope>NUCLEOTIDE SEQUENCE</scope>
    <source>
        <strain evidence="1">F2-12</strain>
    </source>
</reference>
<gene>
    <name evidence="1" type="ORF">KM295_15085</name>
</gene>
<proteinExistence type="predicted"/>
<accession>A0A9R1D7G4</accession>